<keyword evidence="6 12" id="KW-0479">Metal-binding</keyword>
<comment type="cofactor">
    <cofactor evidence="12">
        <name>Zn(2+)</name>
        <dbReference type="ChEBI" id="CHEBI:29105"/>
    </cofactor>
    <text evidence="12">Binds 1 zinc ion per monomer.</text>
</comment>
<keyword evidence="2 12" id="KW-0639">Primosome</keyword>
<dbReference type="Gene3D" id="3.90.580.10">
    <property type="entry name" value="Zinc finger, CHC2-type domain"/>
    <property type="match status" value="1"/>
</dbReference>
<dbReference type="FunFam" id="3.90.580.10:FF:000001">
    <property type="entry name" value="DNA primase"/>
    <property type="match status" value="1"/>
</dbReference>
<dbReference type="EMBL" id="CP039396">
    <property type="protein sequence ID" value="QCD42258.1"/>
    <property type="molecule type" value="Genomic_DNA"/>
</dbReference>
<keyword evidence="7 12" id="KW-0863">Zinc-finger</keyword>
<dbReference type="KEGG" id="ddb:E7747_08185"/>
<dbReference type="InterPro" id="IPR002694">
    <property type="entry name" value="Znf_CHC2"/>
</dbReference>
<dbReference type="PANTHER" id="PTHR30313:SF2">
    <property type="entry name" value="DNA PRIMASE"/>
    <property type="match status" value="1"/>
</dbReference>
<dbReference type="Pfam" id="PF10410">
    <property type="entry name" value="DnaB_bind"/>
    <property type="match status" value="1"/>
</dbReference>
<dbReference type="SMART" id="SM00493">
    <property type="entry name" value="TOPRIM"/>
    <property type="match status" value="1"/>
</dbReference>
<dbReference type="Gene3D" id="3.40.1360.10">
    <property type="match status" value="1"/>
</dbReference>
<gene>
    <name evidence="12 15" type="primary">dnaG</name>
    <name evidence="15" type="ORF">E7747_08185</name>
</gene>
<sequence>MKKIDNATVQRILDAADIVEVVSDFVALKKRGANYVGLCPFHNDRSPSFYVSKSKGMCKCFSCGEGGSPVSFIMKLEQLSFTEALRYLAKKYNIEIEEREMTDDERRAENDRENMFALNDFAMRYFEKTLKETADGRDIGLSYFRYRGISDAMIEKFHLGYALEGRDALYKTAIERGYSEQYLISTGVCNRTDDGRVYDRFRGRVIYPIFTLAGKVVAFGGRTLSSEKKIAKYVNSPESDIYLKRRELYGLFQAKQAIAKAQKCILVEGYMDVISMHQAGVCNVVASSGTALTVEQVRLIKRFTSNVTLIYDSDAAGIKASLRGIELLLQDDMDIKVLLLPEGEDPDSFAQSHSSSEVEAYISEHETDFISFMASILMDGAASNPTKRAEVITRVVKTIALIPDEIKRSVYAQECSRILFMDEDVLRREIGKYYNEFRLKSREEQQRAEVFTGGSPVAQADGVAAGSGSDGESGPTQQMQPAAQQPSGVSRHDRFLRTYEMNIARLIAKYGNYAFADGIDDDGNAVPMTVLEYIEADLAADEISFVNPDLAHFFAEARRLSRYSWDADLARRREELEGRRNQEFSAGVEAIRQKATDVGSISAMERTLRETVDTNFNRGLEEFSSSYLARQMCSSPDDIVRNLASDLVVERHILSKVHTKYAKVDTEQDLLGELVPRALHELKDAILWTRLDDTRKELAACASDYESALALMRRLQEIENARSELAKLIGDRVIAPRK</sequence>
<dbReference type="Pfam" id="PF08275">
    <property type="entry name" value="DNAG_N"/>
    <property type="match status" value="1"/>
</dbReference>
<dbReference type="NCBIfam" id="TIGR01391">
    <property type="entry name" value="dnaG"/>
    <property type="match status" value="1"/>
</dbReference>
<dbReference type="Gene3D" id="3.90.980.10">
    <property type="entry name" value="DNA primase, catalytic core, N-terminal domain"/>
    <property type="match status" value="1"/>
</dbReference>
<dbReference type="SUPFAM" id="SSF56731">
    <property type="entry name" value="DNA primase core"/>
    <property type="match status" value="1"/>
</dbReference>
<dbReference type="InterPro" id="IPR006171">
    <property type="entry name" value="TOPRIM_dom"/>
</dbReference>
<dbReference type="InterPro" id="IPR013264">
    <property type="entry name" value="DNAG_N"/>
</dbReference>
<evidence type="ECO:0000256" key="7">
    <source>
        <dbReference type="ARBA" id="ARBA00022771"/>
    </source>
</evidence>
<dbReference type="GO" id="GO:0000428">
    <property type="term" value="C:DNA-directed RNA polymerase complex"/>
    <property type="evidence" value="ECO:0007669"/>
    <property type="project" value="UniProtKB-KW"/>
</dbReference>
<dbReference type="GO" id="GO:0003899">
    <property type="term" value="F:DNA-directed RNA polymerase activity"/>
    <property type="evidence" value="ECO:0007669"/>
    <property type="project" value="UniProtKB-UniRule"/>
</dbReference>
<accession>A0A4V1D398</accession>
<comment type="similarity">
    <text evidence="12">Belongs to the DnaG primase family.</text>
</comment>
<dbReference type="InterPro" id="IPR019475">
    <property type="entry name" value="DNA_primase_DnaB-bd"/>
</dbReference>
<dbReference type="HAMAP" id="MF_00974">
    <property type="entry name" value="DNA_primase_DnaG"/>
    <property type="match status" value="1"/>
</dbReference>
<keyword evidence="4 12" id="KW-0548">Nucleotidyltransferase</keyword>
<reference evidence="16" key="1">
    <citation type="submission" date="2019-02" db="EMBL/GenBank/DDBJ databases">
        <title>Isolation and identification of novel species under the genus Muribaculum.</title>
        <authorList>
            <person name="Miyake S."/>
            <person name="Ding Y."/>
            <person name="Low A."/>
            <person name="Soh M."/>
            <person name="Seedorf H."/>
        </authorList>
    </citation>
    <scope>NUCLEOTIDE SEQUENCE [LARGE SCALE GENOMIC DNA]</scope>
    <source>
        <strain evidence="16">H5</strain>
    </source>
</reference>
<evidence type="ECO:0000256" key="11">
    <source>
        <dbReference type="ARBA" id="ARBA00023163"/>
    </source>
</evidence>
<evidence type="ECO:0000256" key="5">
    <source>
        <dbReference type="ARBA" id="ARBA00022705"/>
    </source>
</evidence>
<dbReference type="SMART" id="SM00400">
    <property type="entry name" value="ZnF_CHCC"/>
    <property type="match status" value="1"/>
</dbReference>
<comment type="catalytic activity">
    <reaction evidence="12">
        <text>ssDNA + n NTP = ssDNA/pppN(pN)n-1 hybrid + (n-1) diphosphate.</text>
        <dbReference type="EC" id="2.7.7.101"/>
    </reaction>
</comment>
<dbReference type="Proteomes" id="UP000297149">
    <property type="component" value="Chromosome"/>
</dbReference>
<keyword evidence="9" id="KW-0460">Magnesium</keyword>
<dbReference type="GO" id="GO:0005737">
    <property type="term" value="C:cytoplasm"/>
    <property type="evidence" value="ECO:0007669"/>
    <property type="project" value="TreeGrafter"/>
</dbReference>
<feature type="domain" description="Toprim" evidence="14">
    <location>
        <begin position="262"/>
        <end position="343"/>
    </location>
</feature>
<organism evidence="15 16">
    <name type="scientific">Duncaniella dubosii</name>
    <dbReference type="NCBI Taxonomy" id="2518971"/>
    <lineage>
        <taxon>Bacteria</taxon>
        <taxon>Pseudomonadati</taxon>
        <taxon>Bacteroidota</taxon>
        <taxon>Bacteroidia</taxon>
        <taxon>Bacteroidales</taxon>
        <taxon>Muribaculaceae</taxon>
        <taxon>Duncaniella</taxon>
    </lineage>
</organism>
<dbReference type="GO" id="GO:0008270">
    <property type="term" value="F:zinc ion binding"/>
    <property type="evidence" value="ECO:0007669"/>
    <property type="project" value="UniProtKB-UniRule"/>
</dbReference>
<proteinExistence type="inferred from homology"/>
<dbReference type="CDD" id="cd03364">
    <property type="entry name" value="TOPRIM_DnaG_primases"/>
    <property type="match status" value="1"/>
</dbReference>
<dbReference type="AlphaFoldDB" id="A0A4V1D398"/>
<dbReference type="InterPro" id="IPR006295">
    <property type="entry name" value="DNA_primase_DnaG"/>
</dbReference>
<evidence type="ECO:0000259" key="14">
    <source>
        <dbReference type="PROSITE" id="PS50880"/>
    </source>
</evidence>
<keyword evidence="10 12" id="KW-0238">DNA-binding</keyword>
<evidence type="ECO:0000256" key="10">
    <source>
        <dbReference type="ARBA" id="ARBA00023125"/>
    </source>
</evidence>
<dbReference type="InterPro" id="IPR050219">
    <property type="entry name" value="DnaG_primase"/>
</dbReference>
<keyword evidence="3 12" id="KW-0808">Transferase</keyword>
<dbReference type="InterPro" id="IPR034151">
    <property type="entry name" value="TOPRIM_DnaG_bac"/>
</dbReference>
<keyword evidence="16" id="KW-1185">Reference proteome</keyword>
<evidence type="ECO:0000256" key="12">
    <source>
        <dbReference type="HAMAP-Rule" id="MF_00974"/>
    </source>
</evidence>
<evidence type="ECO:0000256" key="8">
    <source>
        <dbReference type="ARBA" id="ARBA00022833"/>
    </source>
</evidence>
<keyword evidence="11 12" id="KW-0804">Transcription</keyword>
<dbReference type="EC" id="2.7.7.101" evidence="12"/>
<dbReference type="PANTHER" id="PTHR30313">
    <property type="entry name" value="DNA PRIMASE"/>
    <property type="match status" value="1"/>
</dbReference>
<evidence type="ECO:0000256" key="2">
    <source>
        <dbReference type="ARBA" id="ARBA00022515"/>
    </source>
</evidence>
<feature type="compositionally biased region" description="Low complexity" evidence="13">
    <location>
        <begin position="477"/>
        <end position="486"/>
    </location>
</feature>
<evidence type="ECO:0000313" key="16">
    <source>
        <dbReference type="Proteomes" id="UP000297149"/>
    </source>
</evidence>
<comment type="function">
    <text evidence="12">RNA polymerase that catalyzes the synthesis of short RNA molecules used as primers for DNA polymerase during DNA replication.</text>
</comment>
<evidence type="ECO:0000313" key="15">
    <source>
        <dbReference type="EMBL" id="QCD42258.1"/>
    </source>
</evidence>
<dbReference type="GO" id="GO:1990077">
    <property type="term" value="C:primosome complex"/>
    <property type="evidence" value="ECO:0007669"/>
    <property type="project" value="UniProtKB-KW"/>
</dbReference>
<dbReference type="SUPFAM" id="SSF57783">
    <property type="entry name" value="Zinc beta-ribbon"/>
    <property type="match status" value="1"/>
</dbReference>
<dbReference type="Pfam" id="PF13155">
    <property type="entry name" value="Toprim_2"/>
    <property type="match status" value="1"/>
</dbReference>
<dbReference type="FunFam" id="3.40.1360.10:FF:000002">
    <property type="entry name" value="DNA primase"/>
    <property type="match status" value="1"/>
</dbReference>
<dbReference type="PROSITE" id="PS50880">
    <property type="entry name" value="TOPRIM"/>
    <property type="match status" value="1"/>
</dbReference>
<name>A0A4V1D398_9BACT</name>
<dbReference type="GO" id="GO:0006269">
    <property type="term" value="P:DNA replication, synthesis of primer"/>
    <property type="evidence" value="ECO:0007669"/>
    <property type="project" value="UniProtKB-UniRule"/>
</dbReference>
<dbReference type="InterPro" id="IPR037068">
    <property type="entry name" value="DNA_primase_core_N_sf"/>
</dbReference>
<feature type="zinc finger region" description="CHC2-type" evidence="12">
    <location>
        <begin position="39"/>
        <end position="63"/>
    </location>
</feature>
<evidence type="ECO:0000256" key="6">
    <source>
        <dbReference type="ARBA" id="ARBA00022723"/>
    </source>
</evidence>
<feature type="region of interest" description="Disordered" evidence="13">
    <location>
        <begin position="448"/>
        <end position="491"/>
    </location>
</feature>
<evidence type="ECO:0000256" key="3">
    <source>
        <dbReference type="ARBA" id="ARBA00022679"/>
    </source>
</evidence>
<keyword evidence="8 12" id="KW-0862">Zinc</keyword>
<dbReference type="InterPro" id="IPR036977">
    <property type="entry name" value="DNA_primase_Znf_CHC2"/>
</dbReference>
<dbReference type="RefSeq" id="WP_136415320.1">
    <property type="nucleotide sequence ID" value="NZ_CP039396.1"/>
</dbReference>
<keyword evidence="5 12" id="KW-0235">DNA replication</keyword>
<evidence type="ECO:0000256" key="4">
    <source>
        <dbReference type="ARBA" id="ARBA00022695"/>
    </source>
</evidence>
<evidence type="ECO:0000256" key="13">
    <source>
        <dbReference type="SAM" id="MobiDB-lite"/>
    </source>
</evidence>
<keyword evidence="1 12" id="KW-0240">DNA-directed RNA polymerase</keyword>
<protein>
    <recommendedName>
        <fullName evidence="12">DNA primase</fullName>
        <ecNumber evidence="12">2.7.7.101</ecNumber>
    </recommendedName>
</protein>
<dbReference type="InterPro" id="IPR030846">
    <property type="entry name" value="DnaG_bac"/>
</dbReference>
<evidence type="ECO:0000256" key="9">
    <source>
        <dbReference type="ARBA" id="ARBA00022842"/>
    </source>
</evidence>
<feature type="compositionally biased region" description="Low complexity" evidence="13">
    <location>
        <begin position="457"/>
        <end position="467"/>
    </location>
</feature>
<evidence type="ECO:0000256" key="1">
    <source>
        <dbReference type="ARBA" id="ARBA00022478"/>
    </source>
</evidence>
<comment type="subunit">
    <text evidence="12">Monomer. Interacts with DnaB.</text>
</comment>
<dbReference type="Pfam" id="PF01807">
    <property type="entry name" value="Zn_ribbon_DnaG"/>
    <property type="match status" value="1"/>
</dbReference>
<comment type="domain">
    <text evidence="12">Contains an N-terminal zinc-binding domain, a central core domain that contains the primase activity, and a C-terminal DnaB-binding domain.</text>
</comment>
<dbReference type="GO" id="GO:0003677">
    <property type="term" value="F:DNA binding"/>
    <property type="evidence" value="ECO:0007669"/>
    <property type="project" value="UniProtKB-KW"/>
</dbReference>